<reference evidence="3" key="1">
    <citation type="submission" date="2024-01" db="EMBL/GenBank/DDBJ databases">
        <title>Mycovorax composti gen. nov. sp. nov., a member of the family Chitinophagaceae isolated from button mushroom compost.</title>
        <authorList>
            <person name="Thai M."/>
            <person name="Bell T.L."/>
            <person name="Kertesz M.A."/>
        </authorList>
    </citation>
    <scope>NUCLEOTIDE SEQUENCE [LARGE SCALE GENOMIC DNA]</scope>
    <source>
        <strain evidence="3">C216</strain>
    </source>
</reference>
<evidence type="ECO:0000313" key="2">
    <source>
        <dbReference type="EMBL" id="WWC84651.1"/>
    </source>
</evidence>
<sequence length="231" mass="25849">MKKIFIILLVICSFYACTNNNYKYVDSNGKSETIEATNDKEAYSLAVRKFNSDKMIHSKISKSLGLQDDGPISFDLYNSKGDRVFEIVNEDSIKAHVSKVVDKVTQPIDEIVKNSIFSDTAKLKDAPIKVTKARFYQEEYSNFKGVSLTFKNISSKKVTAIRFKWYGENAFGEPADAGGFNGWGGGFTDKSLSPGRSMTLQWNVLSRDGKKIIVAYPTEVVFEDGGKWAIE</sequence>
<feature type="chain" id="PRO_5046921301" description="DUF4352 domain-containing protein" evidence="1">
    <location>
        <begin position="19"/>
        <end position="231"/>
    </location>
</feature>
<feature type="signal peptide" evidence="1">
    <location>
        <begin position="1"/>
        <end position="18"/>
    </location>
</feature>
<organism evidence="2 3">
    <name type="scientific">Mycovorax composti</name>
    <dbReference type="NCBI Taxonomy" id="2962693"/>
    <lineage>
        <taxon>Bacteria</taxon>
        <taxon>Pseudomonadati</taxon>
        <taxon>Bacteroidota</taxon>
        <taxon>Chitinophagia</taxon>
        <taxon>Chitinophagales</taxon>
        <taxon>Chitinophagaceae</taxon>
        <taxon>Mycovorax</taxon>
    </lineage>
</organism>
<gene>
    <name evidence="2" type="ORF">PIECOFPK_02391</name>
</gene>
<keyword evidence="3" id="KW-1185">Reference proteome</keyword>
<dbReference type="EMBL" id="CP144143">
    <property type="protein sequence ID" value="WWC84651.1"/>
    <property type="molecule type" value="Genomic_DNA"/>
</dbReference>
<dbReference type="PROSITE" id="PS51257">
    <property type="entry name" value="PROKAR_LIPOPROTEIN"/>
    <property type="match status" value="1"/>
</dbReference>
<name>A0ABZ2EMT2_9BACT</name>
<dbReference type="RefSeq" id="WP_409965984.1">
    <property type="nucleotide sequence ID" value="NZ_CP144143.1"/>
</dbReference>
<evidence type="ECO:0000313" key="3">
    <source>
        <dbReference type="Proteomes" id="UP001321305"/>
    </source>
</evidence>
<evidence type="ECO:0008006" key="4">
    <source>
        <dbReference type="Google" id="ProtNLM"/>
    </source>
</evidence>
<accession>A0ABZ2EMT2</accession>
<proteinExistence type="predicted"/>
<keyword evidence="1" id="KW-0732">Signal</keyword>
<protein>
    <recommendedName>
        <fullName evidence="4">DUF4352 domain-containing protein</fullName>
    </recommendedName>
</protein>
<evidence type="ECO:0000256" key="1">
    <source>
        <dbReference type="SAM" id="SignalP"/>
    </source>
</evidence>
<dbReference type="Proteomes" id="UP001321305">
    <property type="component" value="Chromosome"/>
</dbReference>